<proteinExistence type="predicted"/>
<dbReference type="Proteomes" id="UP000298663">
    <property type="component" value="Unassembled WGS sequence"/>
</dbReference>
<sequence length="119" mass="13907">MPFTVSGSFIECFSSIESCRWRKRTSLCSFGECFYVDMCNDRSDVNYYCSAASPYKAIFIALAVLFILFLCCCGGFSILMWNNYQKRSRLPELNYVLRPLDQQFVQQQYHPRPATTTHY</sequence>
<gene>
    <name evidence="2" type="ORF">L596_014262</name>
</gene>
<reference evidence="2 3" key="2">
    <citation type="journal article" date="2019" name="G3 (Bethesda)">
        <title>Hybrid Assembly of the Genome of the Entomopathogenic Nematode Steinernema carpocapsae Identifies the X-Chromosome.</title>
        <authorList>
            <person name="Serra L."/>
            <person name="Macchietto M."/>
            <person name="Macias-Munoz A."/>
            <person name="McGill C.J."/>
            <person name="Rodriguez I.M."/>
            <person name="Rodriguez B."/>
            <person name="Murad R."/>
            <person name="Mortazavi A."/>
        </authorList>
    </citation>
    <scope>NUCLEOTIDE SEQUENCE [LARGE SCALE GENOMIC DNA]</scope>
    <source>
        <strain evidence="2 3">ALL</strain>
    </source>
</reference>
<organism evidence="2 3">
    <name type="scientific">Steinernema carpocapsae</name>
    <name type="common">Entomopathogenic nematode</name>
    <dbReference type="NCBI Taxonomy" id="34508"/>
    <lineage>
        <taxon>Eukaryota</taxon>
        <taxon>Metazoa</taxon>
        <taxon>Ecdysozoa</taxon>
        <taxon>Nematoda</taxon>
        <taxon>Chromadorea</taxon>
        <taxon>Rhabditida</taxon>
        <taxon>Tylenchina</taxon>
        <taxon>Panagrolaimomorpha</taxon>
        <taxon>Strongyloidoidea</taxon>
        <taxon>Steinernematidae</taxon>
        <taxon>Steinernema</taxon>
    </lineage>
</organism>
<keyword evidence="1" id="KW-1133">Transmembrane helix</keyword>
<name>A0A4U5NC76_STECR</name>
<evidence type="ECO:0000313" key="3">
    <source>
        <dbReference type="Proteomes" id="UP000298663"/>
    </source>
</evidence>
<feature type="transmembrane region" description="Helical" evidence="1">
    <location>
        <begin position="57"/>
        <end position="81"/>
    </location>
</feature>
<evidence type="ECO:0000256" key="1">
    <source>
        <dbReference type="SAM" id="Phobius"/>
    </source>
</evidence>
<accession>A0A4U5NC76</accession>
<keyword evidence="1" id="KW-0812">Transmembrane</keyword>
<dbReference type="OrthoDB" id="10415876at2759"/>
<evidence type="ECO:0000313" key="2">
    <source>
        <dbReference type="EMBL" id="TKR80142.1"/>
    </source>
</evidence>
<keyword evidence="3" id="KW-1185">Reference proteome</keyword>
<comment type="caution">
    <text evidence="2">The sequence shown here is derived from an EMBL/GenBank/DDBJ whole genome shotgun (WGS) entry which is preliminary data.</text>
</comment>
<dbReference type="AlphaFoldDB" id="A0A4U5NC76"/>
<protein>
    <submittedName>
        <fullName evidence="2">Uncharacterized protein</fullName>
    </submittedName>
</protein>
<reference evidence="2 3" key="1">
    <citation type="journal article" date="2015" name="Genome Biol.">
        <title>Comparative genomics of Steinernema reveals deeply conserved gene regulatory networks.</title>
        <authorList>
            <person name="Dillman A.R."/>
            <person name="Macchietto M."/>
            <person name="Porter C.F."/>
            <person name="Rogers A."/>
            <person name="Williams B."/>
            <person name="Antoshechkin I."/>
            <person name="Lee M.M."/>
            <person name="Goodwin Z."/>
            <person name="Lu X."/>
            <person name="Lewis E.E."/>
            <person name="Goodrich-Blair H."/>
            <person name="Stock S.P."/>
            <person name="Adams B.J."/>
            <person name="Sternberg P.W."/>
            <person name="Mortazavi A."/>
        </authorList>
    </citation>
    <scope>NUCLEOTIDE SEQUENCE [LARGE SCALE GENOMIC DNA]</scope>
    <source>
        <strain evidence="2 3">ALL</strain>
    </source>
</reference>
<keyword evidence="1" id="KW-0472">Membrane</keyword>
<dbReference type="EMBL" id="AZBU02000004">
    <property type="protein sequence ID" value="TKR80142.1"/>
    <property type="molecule type" value="Genomic_DNA"/>
</dbReference>